<dbReference type="InterPro" id="IPR003439">
    <property type="entry name" value="ABC_transporter-like_ATP-bd"/>
</dbReference>
<evidence type="ECO:0000313" key="6">
    <source>
        <dbReference type="Proteomes" id="UP000321901"/>
    </source>
</evidence>
<proteinExistence type="predicted"/>
<dbReference type="SUPFAM" id="SSF52540">
    <property type="entry name" value="P-loop containing nucleoside triphosphate hydrolases"/>
    <property type="match status" value="1"/>
</dbReference>
<keyword evidence="1" id="KW-0813">Transport</keyword>
<dbReference type="EMBL" id="BJYL01000022">
    <property type="protein sequence ID" value="GEN83432.1"/>
    <property type="molecule type" value="Genomic_DNA"/>
</dbReference>
<dbReference type="InterPro" id="IPR027417">
    <property type="entry name" value="P-loop_NTPase"/>
</dbReference>
<evidence type="ECO:0000256" key="3">
    <source>
        <dbReference type="ARBA" id="ARBA00022840"/>
    </source>
</evidence>
<evidence type="ECO:0000256" key="2">
    <source>
        <dbReference type="ARBA" id="ARBA00022741"/>
    </source>
</evidence>
<dbReference type="PANTHER" id="PTHR42711">
    <property type="entry name" value="ABC TRANSPORTER ATP-BINDING PROTEIN"/>
    <property type="match status" value="1"/>
</dbReference>
<dbReference type="InterPro" id="IPR050763">
    <property type="entry name" value="ABC_transporter_ATP-binding"/>
</dbReference>
<name>A0A511Z7K4_9BACL</name>
<evidence type="ECO:0000259" key="4">
    <source>
        <dbReference type="PROSITE" id="PS50893"/>
    </source>
</evidence>
<dbReference type="OrthoDB" id="9804819at2"/>
<dbReference type="PROSITE" id="PS00211">
    <property type="entry name" value="ABC_TRANSPORTER_1"/>
    <property type="match status" value="1"/>
</dbReference>
<evidence type="ECO:0000256" key="1">
    <source>
        <dbReference type="ARBA" id="ARBA00022448"/>
    </source>
</evidence>
<gene>
    <name evidence="5" type="ORF">SLU01_17440</name>
</gene>
<evidence type="ECO:0000313" key="5">
    <source>
        <dbReference type="EMBL" id="GEN83432.1"/>
    </source>
</evidence>
<dbReference type="PANTHER" id="PTHR42711:SF18">
    <property type="entry name" value="ABC TRANSPORTER, ATP-BINDING PROTEIN"/>
    <property type="match status" value="1"/>
</dbReference>
<keyword evidence="3 5" id="KW-0067">ATP-binding</keyword>
<dbReference type="Pfam" id="PF00005">
    <property type="entry name" value="ABC_tran"/>
    <property type="match status" value="1"/>
</dbReference>
<dbReference type="Proteomes" id="UP000321901">
    <property type="component" value="Unassembled WGS sequence"/>
</dbReference>
<dbReference type="SMART" id="SM00382">
    <property type="entry name" value="AAA"/>
    <property type="match status" value="1"/>
</dbReference>
<dbReference type="Gene3D" id="3.40.50.300">
    <property type="entry name" value="P-loop containing nucleotide triphosphate hydrolases"/>
    <property type="match status" value="1"/>
</dbReference>
<dbReference type="GO" id="GO:0016887">
    <property type="term" value="F:ATP hydrolysis activity"/>
    <property type="evidence" value="ECO:0007669"/>
    <property type="project" value="InterPro"/>
</dbReference>
<dbReference type="RefSeq" id="WP_147057351.1">
    <property type="nucleotide sequence ID" value="NZ_BJYL01000022.1"/>
</dbReference>
<dbReference type="PROSITE" id="PS50893">
    <property type="entry name" value="ABC_TRANSPORTER_2"/>
    <property type="match status" value="1"/>
</dbReference>
<protein>
    <submittedName>
        <fullName evidence="5">Daunorubicin resistance protein DrrA family ABC transporter ATP-binding protein</fullName>
    </submittedName>
</protein>
<dbReference type="InterPro" id="IPR017871">
    <property type="entry name" value="ABC_transporter-like_CS"/>
</dbReference>
<keyword evidence="6" id="KW-1185">Reference proteome</keyword>
<organism evidence="5 6">
    <name type="scientific">Sporosarcina luteola</name>
    <dbReference type="NCBI Taxonomy" id="582850"/>
    <lineage>
        <taxon>Bacteria</taxon>
        <taxon>Bacillati</taxon>
        <taxon>Bacillota</taxon>
        <taxon>Bacilli</taxon>
        <taxon>Bacillales</taxon>
        <taxon>Caryophanaceae</taxon>
        <taxon>Sporosarcina</taxon>
    </lineage>
</organism>
<dbReference type="AlphaFoldDB" id="A0A511Z7K4"/>
<sequence>MSETVITVSNVKRVYKTEVGMFKKTKKEVEALKGISFSIHKGEIFGLLGPNGAGKTTMIKLLTTMLIPDSGTISILGMDPVTQHMKVRPHINFILGGERNLYWRLSAYDNLAYFADLYKVPRQEQKNRILELLELVGLADVAHQRVETFSKGMKQRLQIARGLINRPYILFLDEPSIGLDPVSARKLRDILLKLNEQGTTILLTTHYMYEADELCDRIAFIDKGELITVDTPENMKRQTAGVSIIECKLTDVSASMIEELSRLPHVRHVKHEQDEIMTTVRLQTEMPQAVIPEIYKLVDEMSISDLAIMQPTLEDVYVQLVGGDAQ</sequence>
<keyword evidence="2" id="KW-0547">Nucleotide-binding</keyword>
<feature type="domain" description="ABC transporter" evidence="4">
    <location>
        <begin position="6"/>
        <end position="248"/>
    </location>
</feature>
<accession>A0A511Z7K4</accession>
<reference evidence="5 6" key="1">
    <citation type="submission" date="2019-07" db="EMBL/GenBank/DDBJ databases">
        <title>Whole genome shotgun sequence of Sporosarcina luteola NBRC 105378.</title>
        <authorList>
            <person name="Hosoyama A."/>
            <person name="Uohara A."/>
            <person name="Ohji S."/>
            <person name="Ichikawa N."/>
        </authorList>
    </citation>
    <scope>NUCLEOTIDE SEQUENCE [LARGE SCALE GENOMIC DNA]</scope>
    <source>
        <strain evidence="5 6">NBRC 105378</strain>
    </source>
</reference>
<dbReference type="InterPro" id="IPR003593">
    <property type="entry name" value="AAA+_ATPase"/>
</dbReference>
<dbReference type="GO" id="GO:0005524">
    <property type="term" value="F:ATP binding"/>
    <property type="evidence" value="ECO:0007669"/>
    <property type="project" value="UniProtKB-KW"/>
</dbReference>
<comment type="caution">
    <text evidence="5">The sequence shown here is derived from an EMBL/GenBank/DDBJ whole genome shotgun (WGS) entry which is preliminary data.</text>
</comment>